<sequence length="52" mass="5705" precursor="true">MKTINVLIGIILILVLAVVGFMAINYLCISIYDCDVVISEETKNTIDGVVNF</sequence>
<evidence type="ECO:0000256" key="1">
    <source>
        <dbReference type="SAM" id="Phobius"/>
    </source>
</evidence>
<dbReference type="KEGG" id="mmh:Mmah_0817"/>
<name>D5EAY9_METMS</name>
<keyword evidence="1" id="KW-1133">Transmembrane helix</keyword>
<dbReference type="STRING" id="547558.Mmah_0817"/>
<dbReference type="HOGENOM" id="CLU_3075370_0_0_2"/>
<organism evidence="2 3">
    <name type="scientific">Methanohalophilus mahii (strain ATCC 35705 / DSM 5219 / SLP)</name>
    <dbReference type="NCBI Taxonomy" id="547558"/>
    <lineage>
        <taxon>Archaea</taxon>
        <taxon>Methanobacteriati</taxon>
        <taxon>Methanobacteriota</taxon>
        <taxon>Stenosarchaea group</taxon>
        <taxon>Methanomicrobia</taxon>
        <taxon>Methanosarcinales</taxon>
        <taxon>Methanosarcinaceae</taxon>
        <taxon>Methanohalophilus</taxon>
    </lineage>
</organism>
<evidence type="ECO:0000313" key="2">
    <source>
        <dbReference type="EMBL" id="ADE36340.1"/>
    </source>
</evidence>
<accession>D5EAY9</accession>
<dbReference type="Proteomes" id="UP000001059">
    <property type="component" value="Chromosome"/>
</dbReference>
<dbReference type="EMBL" id="CP001994">
    <property type="protein sequence ID" value="ADE36340.1"/>
    <property type="molecule type" value="Genomic_DNA"/>
</dbReference>
<feature type="transmembrane region" description="Helical" evidence="1">
    <location>
        <begin position="6"/>
        <end position="29"/>
    </location>
</feature>
<keyword evidence="3" id="KW-1185">Reference proteome</keyword>
<evidence type="ECO:0000313" key="3">
    <source>
        <dbReference type="Proteomes" id="UP000001059"/>
    </source>
</evidence>
<keyword evidence="1" id="KW-0472">Membrane</keyword>
<gene>
    <name evidence="2" type="ordered locus">Mmah_0817</name>
</gene>
<protein>
    <submittedName>
        <fullName evidence="2">Uncharacterized protein</fullName>
    </submittedName>
</protein>
<reference evidence="2 3" key="1">
    <citation type="submission" date="2010-03" db="EMBL/GenBank/DDBJ databases">
        <title>The complete genome of Methanohalophilus mahii DSM 5219.</title>
        <authorList>
            <consortium name="US DOE Joint Genome Institute (JGI-PGF)"/>
            <person name="Lucas S."/>
            <person name="Copeland A."/>
            <person name="Lapidus A."/>
            <person name="Glavina del Rio T."/>
            <person name="Dalin E."/>
            <person name="Tice H."/>
            <person name="Bruce D."/>
            <person name="Goodwin L."/>
            <person name="Pitluck S."/>
            <person name="Kyrpides N."/>
            <person name="Mavromatis K."/>
            <person name="Ivanova N."/>
            <person name="Lykidis A."/>
            <person name="Saunders E."/>
            <person name="Brettin T."/>
            <person name="Detter J.C."/>
            <person name="Han C."/>
            <person name="Land M."/>
            <person name="Hauser L."/>
            <person name="Markowitz V."/>
            <person name="Cheng J.-F."/>
            <person name="Hugenholtz P."/>
            <person name="Woyke T."/>
            <person name="Wu D."/>
            <person name="Spring S."/>
            <person name="Schneider S."/>
            <person name="Schroeder M."/>
            <person name="Klenk H.-P."/>
            <person name="Eisen J.A."/>
        </authorList>
    </citation>
    <scope>NUCLEOTIDE SEQUENCE [LARGE SCALE GENOMIC DNA]</scope>
    <source>
        <strain evidence="3">ATCC 35705 / DSM 5219 / SLP</strain>
    </source>
</reference>
<keyword evidence="1" id="KW-0812">Transmembrane</keyword>
<proteinExistence type="predicted"/>
<dbReference type="AlphaFoldDB" id="D5EAY9"/>